<evidence type="ECO:0000256" key="1">
    <source>
        <dbReference type="ARBA" id="ARBA00007162"/>
    </source>
</evidence>
<feature type="chain" id="PRO_5009184272" description="Phosphonate ABC transporter substrate-binding protein" evidence="3">
    <location>
        <begin position="23"/>
        <end position="306"/>
    </location>
</feature>
<dbReference type="RefSeq" id="WP_069968457.1">
    <property type="nucleotide sequence ID" value="NZ_CM124774.1"/>
</dbReference>
<dbReference type="PROSITE" id="PS51257">
    <property type="entry name" value="PROKAR_LIPOPROTEIN"/>
    <property type="match status" value="1"/>
</dbReference>
<accession>A0A1E5QGX9</accession>
<evidence type="ECO:0000313" key="4">
    <source>
        <dbReference type="EMBL" id="OEJ73847.1"/>
    </source>
</evidence>
<gene>
    <name evidence="4" type="ORF">BH720_17230</name>
</gene>
<keyword evidence="2 3" id="KW-0732">Signal</keyword>
<evidence type="ECO:0000256" key="3">
    <source>
        <dbReference type="SAM" id="SignalP"/>
    </source>
</evidence>
<sequence>MQLLTKPISCAFIALLLTCACTSPVENVEKSPTSVASLAQSEPENITLNIAVIPSHRSQERDRNFQQLADYLQQELKVPINIQLTPDYESAVSLIAEEKVEVAYLGPFAYVKAKNQNPKLEPLVAHIDKETGRPWYTSVIAVDTQSGVQSLEDLKGKRFGFVSRTSTSGYLVPMAQFREMNIDPDTDFAAVEYAGRHDSNATALAEGKVDAAAMTKVTYVTAQTSGFLPSDRYKVIWESAPIPNSPVVINNKIPESLKSNLRRALVDAPEDIVGIAGSSRSSGYTLVQDEDYEPIRKMQALGLEAD</sequence>
<dbReference type="PANTHER" id="PTHR35841">
    <property type="entry name" value="PHOSPHONATES-BINDING PERIPLASMIC PROTEIN"/>
    <property type="match status" value="1"/>
</dbReference>
<feature type="signal peptide" evidence="3">
    <location>
        <begin position="1"/>
        <end position="22"/>
    </location>
</feature>
<protein>
    <recommendedName>
        <fullName evidence="5">Phosphonate ABC transporter substrate-binding protein</fullName>
    </recommendedName>
</protein>
<dbReference type="GO" id="GO:0043190">
    <property type="term" value="C:ATP-binding cassette (ABC) transporter complex"/>
    <property type="evidence" value="ECO:0007669"/>
    <property type="project" value="InterPro"/>
</dbReference>
<dbReference type="NCBIfam" id="TIGR01098">
    <property type="entry name" value="3A0109s03R"/>
    <property type="match status" value="1"/>
</dbReference>
<dbReference type="AlphaFoldDB" id="A0A1E5QGX9"/>
<organism evidence="4">
    <name type="scientific">Desertifilum tharense IPPAS B-1220</name>
    <dbReference type="NCBI Taxonomy" id="1781255"/>
    <lineage>
        <taxon>Bacteria</taxon>
        <taxon>Bacillati</taxon>
        <taxon>Cyanobacteriota</taxon>
        <taxon>Cyanophyceae</taxon>
        <taxon>Desertifilales</taxon>
        <taxon>Desertifilaceae</taxon>
        <taxon>Desertifilum</taxon>
    </lineage>
</organism>
<proteinExistence type="inferred from homology"/>
<comment type="similarity">
    <text evidence="1">Belongs to the phosphate/phosphite/phosphonate binding protein family.</text>
</comment>
<comment type="caution">
    <text evidence="4">The sequence shown here is derived from an EMBL/GenBank/DDBJ whole genome shotgun (WGS) entry which is preliminary data.</text>
</comment>
<name>A0A1E5QGX9_9CYAN</name>
<reference evidence="4" key="1">
    <citation type="submission" date="2016-09" db="EMBL/GenBank/DDBJ databases">
        <title>Draft genome of thermotolerant cyanobacterium Desertifilum sp. strain IPPAS B-1220.</title>
        <authorList>
            <person name="Sinetova M.A."/>
            <person name="Bolakhan K."/>
            <person name="Zayadan B.K."/>
            <person name="Mironov K.S."/>
            <person name="Ustinova V."/>
            <person name="Kupriyanova E.V."/>
            <person name="Sidorov R.A."/>
            <person name="Skrypnik A.N."/>
            <person name="Gogoleva N.E."/>
            <person name="Gogolev Y.V."/>
            <person name="Los D.A."/>
        </authorList>
    </citation>
    <scope>NUCLEOTIDE SEQUENCE [LARGE SCALE GENOMIC DNA]</scope>
    <source>
        <strain evidence="4">IPPAS B-1220</strain>
    </source>
</reference>
<dbReference type="CDD" id="cd01071">
    <property type="entry name" value="PBP2_PhnD_like"/>
    <property type="match status" value="1"/>
</dbReference>
<dbReference type="STRING" id="1781255.BH720_17230"/>
<dbReference type="SUPFAM" id="SSF53850">
    <property type="entry name" value="Periplasmic binding protein-like II"/>
    <property type="match status" value="1"/>
</dbReference>
<evidence type="ECO:0000256" key="2">
    <source>
        <dbReference type="ARBA" id="ARBA00022729"/>
    </source>
</evidence>
<dbReference type="OrthoDB" id="9776786at2"/>
<dbReference type="GO" id="GO:0055085">
    <property type="term" value="P:transmembrane transport"/>
    <property type="evidence" value="ECO:0007669"/>
    <property type="project" value="InterPro"/>
</dbReference>
<dbReference type="InterPro" id="IPR005770">
    <property type="entry name" value="PhnD"/>
</dbReference>
<evidence type="ECO:0008006" key="5">
    <source>
        <dbReference type="Google" id="ProtNLM"/>
    </source>
</evidence>
<dbReference type="EMBL" id="MJGC01000077">
    <property type="protein sequence ID" value="OEJ73847.1"/>
    <property type="molecule type" value="Genomic_DNA"/>
</dbReference>
<dbReference type="Pfam" id="PF12974">
    <property type="entry name" value="Phosphonate-bd"/>
    <property type="match status" value="1"/>
</dbReference>
<dbReference type="PANTHER" id="PTHR35841:SF1">
    <property type="entry name" value="PHOSPHONATES-BINDING PERIPLASMIC PROTEIN"/>
    <property type="match status" value="1"/>
</dbReference>
<dbReference type="Gene3D" id="3.40.190.10">
    <property type="entry name" value="Periplasmic binding protein-like II"/>
    <property type="match status" value="2"/>
</dbReference>